<organism evidence="2 3">
    <name type="scientific">Rhamnusium bicolor</name>
    <dbReference type="NCBI Taxonomy" id="1586634"/>
    <lineage>
        <taxon>Eukaryota</taxon>
        <taxon>Metazoa</taxon>
        <taxon>Ecdysozoa</taxon>
        <taxon>Arthropoda</taxon>
        <taxon>Hexapoda</taxon>
        <taxon>Insecta</taxon>
        <taxon>Pterygota</taxon>
        <taxon>Neoptera</taxon>
        <taxon>Endopterygota</taxon>
        <taxon>Coleoptera</taxon>
        <taxon>Polyphaga</taxon>
        <taxon>Cucujiformia</taxon>
        <taxon>Chrysomeloidea</taxon>
        <taxon>Cerambycidae</taxon>
        <taxon>Lepturinae</taxon>
        <taxon>Rhagiini</taxon>
        <taxon>Rhamnusium</taxon>
    </lineage>
</organism>
<dbReference type="Proteomes" id="UP001162156">
    <property type="component" value="Unassembled WGS sequence"/>
</dbReference>
<reference evidence="2" key="1">
    <citation type="journal article" date="2023" name="Insect Mol. Biol.">
        <title>Genome sequencing provides insights into the evolution of gene families encoding plant cell wall-degrading enzymes in longhorned beetles.</title>
        <authorList>
            <person name="Shin N.R."/>
            <person name="Okamura Y."/>
            <person name="Kirsch R."/>
            <person name="Pauchet Y."/>
        </authorList>
    </citation>
    <scope>NUCLEOTIDE SEQUENCE</scope>
    <source>
        <strain evidence="2">RBIC_L_NR</strain>
    </source>
</reference>
<dbReference type="PANTHER" id="PTHR46599">
    <property type="entry name" value="PIGGYBAC TRANSPOSABLE ELEMENT-DERIVED PROTEIN 4"/>
    <property type="match status" value="1"/>
</dbReference>
<comment type="caution">
    <text evidence="2">The sequence shown here is derived from an EMBL/GenBank/DDBJ whole genome shotgun (WGS) entry which is preliminary data.</text>
</comment>
<protein>
    <recommendedName>
        <fullName evidence="1">PiggyBac transposable element-derived protein domain-containing protein</fullName>
    </recommendedName>
</protein>
<dbReference type="Pfam" id="PF13843">
    <property type="entry name" value="DDE_Tnp_1_7"/>
    <property type="match status" value="1"/>
</dbReference>
<accession>A0AAV8XU00</accession>
<evidence type="ECO:0000259" key="1">
    <source>
        <dbReference type="Pfam" id="PF13843"/>
    </source>
</evidence>
<gene>
    <name evidence="2" type="ORF">NQ314_010140</name>
</gene>
<name>A0AAV8XU00_9CUCU</name>
<dbReference type="EMBL" id="JANEYF010002799">
    <property type="protein sequence ID" value="KAJ8942149.1"/>
    <property type="molecule type" value="Genomic_DNA"/>
</dbReference>
<feature type="domain" description="PiggyBac transposable element-derived protein" evidence="1">
    <location>
        <begin position="4"/>
        <end position="116"/>
    </location>
</feature>
<dbReference type="InterPro" id="IPR029526">
    <property type="entry name" value="PGBD"/>
</dbReference>
<keyword evidence="3" id="KW-1185">Reference proteome</keyword>
<evidence type="ECO:0000313" key="3">
    <source>
        <dbReference type="Proteomes" id="UP001162156"/>
    </source>
</evidence>
<sequence>MIRIRAAFSYKRFLLLLRILRLDDISIRKNREKSDKLAAIRVIYSSFVNNCISNYKLGEFITIDELLHPFRGRCGFVQYIPLKPAKYGIEIYALCDSRTYYTWKSEIYCGKQPNGPYQISNKLLI</sequence>
<dbReference type="AlphaFoldDB" id="A0AAV8XU00"/>
<dbReference type="PANTHER" id="PTHR46599:SF6">
    <property type="entry name" value="DUAL SPECIFICITY PHOSPHATASE 26"/>
    <property type="match status" value="1"/>
</dbReference>
<evidence type="ECO:0000313" key="2">
    <source>
        <dbReference type="EMBL" id="KAJ8942149.1"/>
    </source>
</evidence>
<proteinExistence type="predicted"/>